<keyword evidence="2" id="KW-1185">Reference proteome</keyword>
<dbReference type="SUPFAM" id="SSF53474">
    <property type="entry name" value="alpha/beta-Hydrolases"/>
    <property type="match status" value="1"/>
</dbReference>
<gene>
    <name evidence="1" type="ORF">NDK43_26925</name>
</gene>
<name>A0ABT0WIE7_9BACI</name>
<evidence type="ECO:0000313" key="2">
    <source>
        <dbReference type="Proteomes" id="UP001523262"/>
    </source>
</evidence>
<dbReference type="InterPro" id="IPR015424">
    <property type="entry name" value="PyrdxlP-dep_Trfase"/>
</dbReference>
<accession>A0ABT0WIE7</accession>
<dbReference type="SUPFAM" id="SSF53383">
    <property type="entry name" value="PLP-dependent transferases"/>
    <property type="match status" value="1"/>
</dbReference>
<protein>
    <submittedName>
        <fullName evidence="1">Uncharacterized protein</fullName>
    </submittedName>
</protein>
<evidence type="ECO:0000313" key="1">
    <source>
        <dbReference type="EMBL" id="MCM2535313.1"/>
    </source>
</evidence>
<dbReference type="Proteomes" id="UP001523262">
    <property type="component" value="Unassembled WGS sequence"/>
</dbReference>
<proteinExistence type="predicted"/>
<reference evidence="1 2" key="1">
    <citation type="submission" date="2022-06" db="EMBL/GenBank/DDBJ databases">
        <authorList>
            <person name="Jeon C.O."/>
        </authorList>
    </citation>
    <scope>NUCLEOTIDE SEQUENCE [LARGE SCALE GENOMIC DNA]</scope>
    <source>
        <strain evidence="1 2">KCTC 13943</strain>
    </source>
</reference>
<dbReference type="EMBL" id="JAMQCR010000002">
    <property type="protein sequence ID" value="MCM2535313.1"/>
    <property type="molecule type" value="Genomic_DNA"/>
</dbReference>
<organism evidence="1 2">
    <name type="scientific">Neobacillus pocheonensis</name>
    <dbReference type="NCBI Taxonomy" id="363869"/>
    <lineage>
        <taxon>Bacteria</taxon>
        <taxon>Bacillati</taxon>
        <taxon>Bacillota</taxon>
        <taxon>Bacilli</taxon>
        <taxon>Bacillales</taxon>
        <taxon>Bacillaceae</taxon>
        <taxon>Neobacillus</taxon>
    </lineage>
</organism>
<dbReference type="InterPro" id="IPR029058">
    <property type="entry name" value="AB_hydrolase_fold"/>
</dbReference>
<comment type="caution">
    <text evidence="1">The sequence shown here is derived from an EMBL/GenBank/DDBJ whole genome shotgun (WGS) entry which is preliminary data.</text>
</comment>
<sequence>MSKTLARTVPMNVIIPVDKMTFSGMPVREDKPYKTLYLLHGVLGNYTDWVSGTNIVRWAMERDLVIVMPSGDNTFYVDNPWTVNNNFGGNGNHFIRLNYACPKERLEDGLQRLKKGIEAFQGINDYRFSHQPK</sequence>
<dbReference type="Gene3D" id="3.40.50.1820">
    <property type="entry name" value="alpha/beta hydrolase"/>
    <property type="match status" value="1"/>
</dbReference>